<dbReference type="WBParaSite" id="RSKR_0000823200.1">
    <property type="protein sequence ID" value="RSKR_0000823200.1"/>
    <property type="gene ID" value="RSKR_0000823200"/>
</dbReference>
<evidence type="ECO:0000313" key="2">
    <source>
        <dbReference type="WBParaSite" id="RSKR_0000823200.1"/>
    </source>
</evidence>
<dbReference type="Proteomes" id="UP000095286">
    <property type="component" value="Unplaced"/>
</dbReference>
<protein>
    <submittedName>
        <fullName evidence="2">Glutathione transferase</fullName>
    </submittedName>
</protein>
<reference evidence="2" key="1">
    <citation type="submission" date="2016-11" db="UniProtKB">
        <authorList>
            <consortium name="WormBaseParasite"/>
        </authorList>
    </citation>
    <scope>IDENTIFICATION</scope>
    <source>
        <strain evidence="2">KR3021</strain>
    </source>
</reference>
<organism evidence="1 2">
    <name type="scientific">Rhabditophanes sp. KR3021</name>
    <dbReference type="NCBI Taxonomy" id="114890"/>
    <lineage>
        <taxon>Eukaryota</taxon>
        <taxon>Metazoa</taxon>
        <taxon>Ecdysozoa</taxon>
        <taxon>Nematoda</taxon>
        <taxon>Chromadorea</taxon>
        <taxon>Rhabditida</taxon>
        <taxon>Tylenchina</taxon>
        <taxon>Panagrolaimomorpha</taxon>
        <taxon>Strongyloidoidea</taxon>
        <taxon>Alloionematidae</taxon>
        <taxon>Rhabditophanes</taxon>
    </lineage>
</organism>
<accession>A0AC35U815</accession>
<evidence type="ECO:0000313" key="1">
    <source>
        <dbReference type="Proteomes" id="UP000095286"/>
    </source>
</evidence>
<sequence length="209" mass="23914">MPVIPQFTLHYFDLMGKAETIRLIFTYAGVKFTDNRIQKEDWPKIKETMAFGQIPMLEMDGKKLYQSRAIERFLARMYGLLGDDDLEAAYIDQFIGGLDDVIATFRPAFGETDEEKKKIALGKVVQEHIIPCLKKYNDFIAENGTGHLVGKNGKVNLADLALFHILWFLTNKINPQLIDGQPELKKFFTAMSEDPKLKGYLATRKITEF</sequence>
<name>A0AC35U815_9BILA</name>
<proteinExistence type="predicted"/>